<evidence type="ECO:0000313" key="3">
    <source>
        <dbReference type="EMBL" id="CAZ82338.1"/>
    </source>
</evidence>
<feature type="compositionally biased region" description="Basic and acidic residues" evidence="1">
    <location>
        <begin position="32"/>
        <end position="44"/>
    </location>
</feature>
<evidence type="ECO:0000313" key="4">
    <source>
        <dbReference type="Proteomes" id="UP000006911"/>
    </source>
</evidence>
<accession>D5GCU5</accession>
<protein>
    <submittedName>
        <fullName evidence="3">(Perigord truffle) hypothetical protein</fullName>
    </submittedName>
</protein>
<name>D5GCU5_TUBMM</name>
<sequence>MPDDQSDGRKRNARSSPDEENSEKDKKRKKATSLEDVKEQEKKCTTSPSPPPQPEKHHTTPPSIKTVTTPKSLLKKSNNKTPTPRTKTVTFADDAKSTDGDSIANTIRSPGGTGGRSNIPRLPVSPQPHPALLEQQSFSPAATTATTQQGVLSHSPNLSEDHSNQQQNTKPQIAYLLNYYQARSSWKFSKTKQNWIIRNIWNLSEFSAEVLQSALWAYVNGLAAQGPKDRLLTEAKEVAKTRREELGAVDAEDDPKYRRAKLVLTALGDDDIPSEDEGGDADGTDGDNKENVCAEGGE</sequence>
<feature type="region of interest" description="Disordered" evidence="1">
    <location>
        <begin position="1"/>
        <end position="166"/>
    </location>
</feature>
<dbReference type="KEGG" id="tml:GSTUM_00000752001"/>
<evidence type="ECO:0000256" key="1">
    <source>
        <dbReference type="SAM" id="MobiDB-lite"/>
    </source>
</evidence>
<feature type="compositionally biased region" description="Polar residues" evidence="1">
    <location>
        <begin position="79"/>
        <end position="89"/>
    </location>
</feature>
<organism evidence="3 4">
    <name type="scientific">Tuber melanosporum (strain Mel28)</name>
    <name type="common">Perigord black truffle</name>
    <dbReference type="NCBI Taxonomy" id="656061"/>
    <lineage>
        <taxon>Eukaryota</taxon>
        <taxon>Fungi</taxon>
        <taxon>Dikarya</taxon>
        <taxon>Ascomycota</taxon>
        <taxon>Pezizomycotina</taxon>
        <taxon>Pezizomycetes</taxon>
        <taxon>Pezizales</taxon>
        <taxon>Tuberaceae</taxon>
        <taxon>Tuber</taxon>
    </lineage>
</organism>
<feature type="region of interest" description="Disordered" evidence="1">
    <location>
        <begin position="268"/>
        <end position="298"/>
    </location>
</feature>
<feature type="compositionally biased region" description="Acidic residues" evidence="1">
    <location>
        <begin position="268"/>
        <end position="285"/>
    </location>
</feature>
<feature type="compositionally biased region" description="Basic and acidic residues" evidence="1">
    <location>
        <begin position="1"/>
        <end position="10"/>
    </location>
</feature>
<feature type="compositionally biased region" description="Polar residues" evidence="1">
    <location>
        <begin position="60"/>
        <end position="72"/>
    </location>
</feature>
<dbReference type="PANTHER" id="PTHR22306">
    <property type="entry name" value="CHROMOSOME 7 OPEN READING FRAME 50"/>
    <property type="match status" value="1"/>
</dbReference>
<dbReference type="Proteomes" id="UP000006911">
    <property type="component" value="Unassembled WGS sequence"/>
</dbReference>
<dbReference type="STRING" id="656061.D5GCU5"/>
<dbReference type="PANTHER" id="PTHR22306:SF2">
    <property type="entry name" value="CHROMOSOME 7 OPEN READING FRAME 50"/>
    <property type="match status" value="1"/>
</dbReference>
<feature type="domain" description="WKF" evidence="2">
    <location>
        <begin position="174"/>
        <end position="238"/>
    </location>
</feature>
<feature type="compositionally biased region" description="Polar residues" evidence="1">
    <location>
        <begin position="134"/>
        <end position="166"/>
    </location>
</feature>
<dbReference type="InParanoid" id="D5GCU5"/>
<dbReference type="InterPro" id="IPR019327">
    <property type="entry name" value="WKF"/>
</dbReference>
<proteinExistence type="predicted"/>
<keyword evidence="4" id="KW-1185">Reference proteome</keyword>
<dbReference type="EMBL" id="FN430123">
    <property type="protein sequence ID" value="CAZ82338.1"/>
    <property type="molecule type" value="Genomic_DNA"/>
</dbReference>
<gene>
    <name evidence="3" type="ORF">GSTUM_00000752001</name>
</gene>
<reference evidence="3 4" key="1">
    <citation type="journal article" date="2010" name="Nature">
        <title>Perigord black truffle genome uncovers evolutionary origins and mechanisms of symbiosis.</title>
        <authorList>
            <person name="Martin F."/>
            <person name="Kohler A."/>
            <person name="Murat C."/>
            <person name="Balestrini R."/>
            <person name="Coutinho P.M."/>
            <person name="Jaillon O."/>
            <person name="Montanini B."/>
            <person name="Morin E."/>
            <person name="Noel B."/>
            <person name="Percudani R."/>
            <person name="Porcel B."/>
            <person name="Rubini A."/>
            <person name="Amicucci A."/>
            <person name="Amselem J."/>
            <person name="Anthouard V."/>
            <person name="Arcioni S."/>
            <person name="Artiguenave F."/>
            <person name="Aury J.M."/>
            <person name="Ballario P."/>
            <person name="Bolchi A."/>
            <person name="Brenna A."/>
            <person name="Brun A."/>
            <person name="Buee M."/>
            <person name="Cantarel B."/>
            <person name="Chevalier G."/>
            <person name="Couloux A."/>
            <person name="Da Silva C."/>
            <person name="Denoeud F."/>
            <person name="Duplessis S."/>
            <person name="Ghignone S."/>
            <person name="Hilselberger B."/>
            <person name="Iotti M."/>
            <person name="Marcais B."/>
            <person name="Mello A."/>
            <person name="Miranda M."/>
            <person name="Pacioni G."/>
            <person name="Quesneville H."/>
            <person name="Riccioni C."/>
            <person name="Ruotolo R."/>
            <person name="Splivallo R."/>
            <person name="Stocchi V."/>
            <person name="Tisserant E."/>
            <person name="Viscomi A.R."/>
            <person name="Zambonelli A."/>
            <person name="Zampieri E."/>
            <person name="Henrissat B."/>
            <person name="Lebrun M.H."/>
            <person name="Paolocci F."/>
            <person name="Bonfante P."/>
            <person name="Ottonello S."/>
            <person name="Wincker P."/>
        </authorList>
    </citation>
    <scope>NUCLEOTIDE SEQUENCE [LARGE SCALE GENOMIC DNA]</scope>
    <source>
        <strain evidence="3 4">Mel28</strain>
    </source>
</reference>
<dbReference type="HOGENOM" id="CLU_934439_0_0_1"/>
<dbReference type="AlphaFoldDB" id="D5GCU5"/>
<dbReference type="Pfam" id="PF10180">
    <property type="entry name" value="WKF"/>
    <property type="match status" value="1"/>
</dbReference>
<evidence type="ECO:0000259" key="2">
    <source>
        <dbReference type="Pfam" id="PF10180"/>
    </source>
</evidence>